<dbReference type="InterPro" id="IPR000792">
    <property type="entry name" value="Tscrpt_reg_LuxR_C"/>
</dbReference>
<dbReference type="SUPFAM" id="SSF52172">
    <property type="entry name" value="CheY-like"/>
    <property type="match status" value="1"/>
</dbReference>
<dbReference type="InterPro" id="IPR058245">
    <property type="entry name" value="NreC/VraR/RcsB-like_REC"/>
</dbReference>
<dbReference type="InterPro" id="IPR016032">
    <property type="entry name" value="Sig_transdc_resp-reg_C-effctor"/>
</dbReference>
<dbReference type="CDD" id="cd17535">
    <property type="entry name" value="REC_NarL-like"/>
    <property type="match status" value="1"/>
</dbReference>
<dbReference type="CDD" id="cd06170">
    <property type="entry name" value="LuxR_C_like"/>
    <property type="match status" value="1"/>
</dbReference>
<dbReference type="Pfam" id="PF00196">
    <property type="entry name" value="GerE"/>
    <property type="match status" value="1"/>
</dbReference>
<dbReference type="InterPro" id="IPR001789">
    <property type="entry name" value="Sig_transdc_resp-reg_receiver"/>
</dbReference>
<dbReference type="SUPFAM" id="SSF46894">
    <property type="entry name" value="C-terminal effector domain of the bipartite response regulators"/>
    <property type="match status" value="1"/>
</dbReference>
<dbReference type="InterPro" id="IPR011006">
    <property type="entry name" value="CheY-like_superfamily"/>
</dbReference>
<keyword evidence="4" id="KW-0804">Transcription</keyword>
<evidence type="ECO:0000256" key="2">
    <source>
        <dbReference type="ARBA" id="ARBA00023015"/>
    </source>
</evidence>
<feature type="modified residue" description="4-aspartylphosphate" evidence="5">
    <location>
        <position position="70"/>
    </location>
</feature>
<evidence type="ECO:0000259" key="6">
    <source>
        <dbReference type="PROSITE" id="PS50043"/>
    </source>
</evidence>
<evidence type="ECO:0000259" key="7">
    <source>
        <dbReference type="PROSITE" id="PS50110"/>
    </source>
</evidence>
<proteinExistence type="predicted"/>
<evidence type="ECO:0000313" key="9">
    <source>
        <dbReference type="Proteomes" id="UP001519064"/>
    </source>
</evidence>
<accession>A0ABS3X7Q4</accession>
<organism evidence="8 9">
    <name type="scientific">Streptomyces oryzae</name>
    <dbReference type="NCBI Taxonomy" id="1434886"/>
    <lineage>
        <taxon>Bacteria</taxon>
        <taxon>Bacillati</taxon>
        <taxon>Actinomycetota</taxon>
        <taxon>Actinomycetes</taxon>
        <taxon>Kitasatosporales</taxon>
        <taxon>Streptomycetaceae</taxon>
        <taxon>Streptomyces</taxon>
    </lineage>
</organism>
<dbReference type="Proteomes" id="UP001519064">
    <property type="component" value="Unassembled WGS sequence"/>
</dbReference>
<evidence type="ECO:0000313" key="8">
    <source>
        <dbReference type="EMBL" id="MBO8191122.1"/>
    </source>
</evidence>
<dbReference type="PROSITE" id="PS50110">
    <property type="entry name" value="RESPONSE_REGULATORY"/>
    <property type="match status" value="1"/>
</dbReference>
<keyword evidence="2" id="KW-0805">Transcription regulation</keyword>
<dbReference type="InterPro" id="IPR039420">
    <property type="entry name" value="WalR-like"/>
</dbReference>
<name>A0ABS3X7Q4_9ACTN</name>
<dbReference type="RefSeq" id="WP_209238219.1">
    <property type="nucleotide sequence ID" value="NZ_JADKMA010000016.1"/>
</dbReference>
<dbReference type="PRINTS" id="PR00038">
    <property type="entry name" value="HTHLUXR"/>
</dbReference>
<comment type="caution">
    <text evidence="8">The sequence shown here is derived from an EMBL/GenBank/DDBJ whole genome shotgun (WGS) entry which is preliminary data.</text>
</comment>
<keyword evidence="9" id="KW-1185">Reference proteome</keyword>
<dbReference type="PANTHER" id="PTHR43214:SF41">
    <property type="entry name" value="NITRATE_NITRITE RESPONSE REGULATOR PROTEIN NARP"/>
    <property type="match status" value="1"/>
</dbReference>
<evidence type="ECO:0000256" key="4">
    <source>
        <dbReference type="ARBA" id="ARBA00023163"/>
    </source>
</evidence>
<dbReference type="PROSITE" id="PS50043">
    <property type="entry name" value="HTH_LUXR_2"/>
    <property type="match status" value="1"/>
</dbReference>
<protein>
    <submittedName>
        <fullName evidence="8">Response regulator transcription factor</fullName>
    </submittedName>
</protein>
<keyword evidence="3" id="KW-0238">DNA-binding</keyword>
<dbReference type="SMART" id="SM00421">
    <property type="entry name" value="HTH_LUXR"/>
    <property type="match status" value="1"/>
</dbReference>
<dbReference type="SMART" id="SM00448">
    <property type="entry name" value="REC"/>
    <property type="match status" value="1"/>
</dbReference>
<dbReference type="Gene3D" id="3.40.50.2300">
    <property type="match status" value="1"/>
</dbReference>
<dbReference type="PANTHER" id="PTHR43214">
    <property type="entry name" value="TWO-COMPONENT RESPONSE REGULATOR"/>
    <property type="match status" value="1"/>
</dbReference>
<evidence type="ECO:0000256" key="5">
    <source>
        <dbReference type="PROSITE-ProRule" id="PRU00169"/>
    </source>
</evidence>
<evidence type="ECO:0000256" key="3">
    <source>
        <dbReference type="ARBA" id="ARBA00023125"/>
    </source>
</evidence>
<reference evidence="8 9" key="1">
    <citation type="submission" date="2020-11" db="EMBL/GenBank/DDBJ databases">
        <title>Streptomyces spirodelae sp. nov., isolated from duckweed.</title>
        <authorList>
            <person name="Saimee Y."/>
            <person name="Duangmal K."/>
        </authorList>
    </citation>
    <scope>NUCLEOTIDE SEQUENCE [LARGE SCALE GENOMIC DNA]</scope>
    <source>
        <strain evidence="8 9">S16-07</strain>
    </source>
</reference>
<feature type="domain" description="Response regulatory" evidence="7">
    <location>
        <begin position="20"/>
        <end position="135"/>
    </location>
</feature>
<feature type="domain" description="HTH luxR-type" evidence="6">
    <location>
        <begin position="154"/>
        <end position="219"/>
    </location>
</feature>
<sequence>MSVLTTSTTSASVIGTQCCDIVIADDHRLFRQGVRLLLDDSEFNVVAESGNYPETLNCVRVHRPDILILDLNLREEWVIPKIPQLLAESPRTKVLVLTMHNDPAYAHEALGAGAKGYVCKEATSEELASATRALRAGGIYLDATVSAGFSAPAGTQDQGRLTPREREVLADIAAGYTNQEIARRLYVSLRTVESLRASLRRKLDLHTRAELSEYARNHHLLN</sequence>
<gene>
    <name evidence="8" type="ORF">ITI46_05355</name>
</gene>
<dbReference type="Pfam" id="PF00072">
    <property type="entry name" value="Response_reg"/>
    <property type="match status" value="1"/>
</dbReference>
<evidence type="ECO:0000256" key="1">
    <source>
        <dbReference type="ARBA" id="ARBA00022553"/>
    </source>
</evidence>
<keyword evidence="1 5" id="KW-0597">Phosphoprotein</keyword>
<dbReference type="PROSITE" id="PS00622">
    <property type="entry name" value="HTH_LUXR_1"/>
    <property type="match status" value="1"/>
</dbReference>
<dbReference type="EMBL" id="JADKMA010000016">
    <property type="protein sequence ID" value="MBO8191122.1"/>
    <property type="molecule type" value="Genomic_DNA"/>
</dbReference>